<dbReference type="OrthoDB" id="5916568at2"/>
<feature type="signal peptide" evidence="1">
    <location>
        <begin position="1"/>
        <end position="29"/>
    </location>
</feature>
<evidence type="ECO:0000256" key="1">
    <source>
        <dbReference type="SAM" id="SignalP"/>
    </source>
</evidence>
<accession>A0A318JCT9</accession>
<evidence type="ECO:0008006" key="4">
    <source>
        <dbReference type="Google" id="ProtNLM"/>
    </source>
</evidence>
<organism evidence="2 3">
    <name type="scientific">Undibacterium pigrum</name>
    <dbReference type="NCBI Taxonomy" id="401470"/>
    <lineage>
        <taxon>Bacteria</taxon>
        <taxon>Pseudomonadati</taxon>
        <taxon>Pseudomonadota</taxon>
        <taxon>Betaproteobacteria</taxon>
        <taxon>Burkholderiales</taxon>
        <taxon>Oxalobacteraceae</taxon>
        <taxon>Undibacterium</taxon>
    </lineage>
</organism>
<dbReference type="EMBL" id="QJKB01000002">
    <property type="protein sequence ID" value="PXX45416.1"/>
    <property type="molecule type" value="Genomic_DNA"/>
</dbReference>
<dbReference type="AlphaFoldDB" id="A0A318JCT9"/>
<feature type="chain" id="PRO_5016355301" description="Tetratricopeptide repeat protein" evidence="1">
    <location>
        <begin position="30"/>
        <end position="245"/>
    </location>
</feature>
<keyword evidence="1" id="KW-0732">Signal</keyword>
<dbReference type="RefSeq" id="WP_110254848.1">
    <property type="nucleotide sequence ID" value="NZ_QJKB01000002.1"/>
</dbReference>
<name>A0A318JCT9_9BURK</name>
<keyword evidence="3" id="KW-1185">Reference proteome</keyword>
<comment type="caution">
    <text evidence="2">The sequence shown here is derived from an EMBL/GenBank/DDBJ whole genome shotgun (WGS) entry which is preliminary data.</text>
</comment>
<gene>
    <name evidence="2" type="ORF">DFR42_102644</name>
</gene>
<reference evidence="2 3" key="1">
    <citation type="submission" date="2018-05" db="EMBL/GenBank/DDBJ databases">
        <title>Genomic Encyclopedia of Type Strains, Phase IV (KMG-IV): sequencing the most valuable type-strain genomes for metagenomic binning, comparative biology and taxonomic classification.</title>
        <authorList>
            <person name="Goeker M."/>
        </authorList>
    </citation>
    <scope>NUCLEOTIDE SEQUENCE [LARGE SCALE GENOMIC DNA]</scope>
    <source>
        <strain evidence="2 3">DSM 19792</strain>
    </source>
</reference>
<evidence type="ECO:0000313" key="2">
    <source>
        <dbReference type="EMBL" id="PXX45416.1"/>
    </source>
</evidence>
<sequence>MNNIFTTTTIKAMLLAAGIATLAASNAMAFSETEFKTAVKQLVNTPSISQEQYVANAVNAWLNQDYVNSLAQAEIDVSRTANQQTASTFNNMLQQEPGNPLLMSYAGAATAKSSLDKLAKGEKTTALEDGTAMVEQALQLASNSVAMHGSVPVALEVRFVAASTYLAVPKVMNRHDKGEQLLKDVIDASQFAQTDVNFRGAVWMRAATLAAEKNRADEAKKYLDEIVKNNAPQAQKAAQLLQTLS</sequence>
<dbReference type="Proteomes" id="UP000247792">
    <property type="component" value="Unassembled WGS sequence"/>
</dbReference>
<evidence type="ECO:0000313" key="3">
    <source>
        <dbReference type="Proteomes" id="UP000247792"/>
    </source>
</evidence>
<protein>
    <recommendedName>
        <fullName evidence="4">Tetratricopeptide repeat protein</fullName>
    </recommendedName>
</protein>
<proteinExistence type="predicted"/>